<dbReference type="InterPro" id="IPR036397">
    <property type="entry name" value="RNaseH_sf"/>
</dbReference>
<organism evidence="1 2">
    <name type="scientific">Solanum verrucosum</name>
    <dbReference type="NCBI Taxonomy" id="315347"/>
    <lineage>
        <taxon>Eukaryota</taxon>
        <taxon>Viridiplantae</taxon>
        <taxon>Streptophyta</taxon>
        <taxon>Embryophyta</taxon>
        <taxon>Tracheophyta</taxon>
        <taxon>Spermatophyta</taxon>
        <taxon>Magnoliopsida</taxon>
        <taxon>eudicotyledons</taxon>
        <taxon>Gunneridae</taxon>
        <taxon>Pentapetalae</taxon>
        <taxon>asterids</taxon>
        <taxon>lamiids</taxon>
        <taxon>Solanales</taxon>
        <taxon>Solanaceae</taxon>
        <taxon>Solanoideae</taxon>
        <taxon>Solaneae</taxon>
        <taxon>Solanum</taxon>
    </lineage>
</organism>
<dbReference type="SUPFAM" id="SSF53098">
    <property type="entry name" value="Ribonuclease H-like"/>
    <property type="match status" value="1"/>
</dbReference>
<dbReference type="Gene3D" id="3.30.420.10">
    <property type="entry name" value="Ribonuclease H-like superfamily/Ribonuclease H"/>
    <property type="match status" value="1"/>
</dbReference>
<dbReference type="InterPro" id="IPR012337">
    <property type="entry name" value="RNaseH-like_sf"/>
</dbReference>
<reference evidence="1" key="1">
    <citation type="submission" date="2023-08" db="EMBL/GenBank/DDBJ databases">
        <title>A de novo genome assembly of Solanum verrucosum Schlechtendal, a Mexican diploid species geographically isolated from the other diploid A-genome species in potato relatives.</title>
        <authorList>
            <person name="Hosaka K."/>
        </authorList>
    </citation>
    <scope>NUCLEOTIDE SEQUENCE</scope>
    <source>
        <tissue evidence="1">Young leaves</tissue>
    </source>
</reference>
<keyword evidence="2" id="KW-1185">Reference proteome</keyword>
<dbReference type="GO" id="GO:0003676">
    <property type="term" value="F:nucleic acid binding"/>
    <property type="evidence" value="ECO:0007669"/>
    <property type="project" value="InterPro"/>
</dbReference>
<gene>
    <name evidence="1" type="ORF">MTR67_047702</name>
</gene>
<name>A0AAF0ZVU7_SOLVR</name>
<accession>A0AAF0ZVU7</accession>
<sequence>MDRLTKSPHFILMITKYNAEQFVRIYIHEIDRCQFEQTIQVLEDMLLVCVMDIDGHWDQSLPLVECSHNNSYHSSIQMTSFESLYGNGCRSPIGWFDSFGLQPWGTDLLRDPWIK</sequence>
<dbReference type="Proteomes" id="UP001234989">
    <property type="component" value="Chromosome 11"/>
</dbReference>
<protein>
    <submittedName>
        <fullName evidence="1">Uncharacterized protein</fullName>
    </submittedName>
</protein>
<dbReference type="EMBL" id="CP133622">
    <property type="protein sequence ID" value="WMV54317.1"/>
    <property type="molecule type" value="Genomic_DNA"/>
</dbReference>
<dbReference type="PANTHER" id="PTHR45835">
    <property type="entry name" value="YALI0A06105P"/>
    <property type="match status" value="1"/>
</dbReference>
<evidence type="ECO:0000313" key="2">
    <source>
        <dbReference type="Proteomes" id="UP001234989"/>
    </source>
</evidence>
<evidence type="ECO:0000313" key="1">
    <source>
        <dbReference type="EMBL" id="WMV54317.1"/>
    </source>
</evidence>
<dbReference type="AlphaFoldDB" id="A0AAF0ZVU7"/>
<dbReference type="PANTHER" id="PTHR45835:SF91">
    <property type="entry name" value="RETROTRANSPOSON, TY3-GYPSY SUBCLASS-LIKE PROTEIN"/>
    <property type="match status" value="1"/>
</dbReference>
<proteinExistence type="predicted"/>